<feature type="compositionally biased region" description="Polar residues" evidence="1">
    <location>
        <begin position="240"/>
        <end position="252"/>
    </location>
</feature>
<protein>
    <submittedName>
        <fullName evidence="2">Uncharacterized protein</fullName>
    </submittedName>
</protein>
<feature type="compositionally biased region" description="Basic residues" evidence="1">
    <location>
        <begin position="300"/>
        <end position="309"/>
    </location>
</feature>
<feature type="compositionally biased region" description="Polar residues" evidence="1">
    <location>
        <begin position="29"/>
        <end position="43"/>
    </location>
</feature>
<feature type="compositionally biased region" description="Polar residues" evidence="1">
    <location>
        <begin position="331"/>
        <end position="342"/>
    </location>
</feature>
<feature type="compositionally biased region" description="Basic and acidic residues" evidence="1">
    <location>
        <begin position="409"/>
        <end position="419"/>
    </location>
</feature>
<dbReference type="Proteomes" id="UP000031192">
    <property type="component" value="Unassembled WGS sequence"/>
</dbReference>
<organism evidence="2 3">
    <name type="scientific">Metarhizium guizhouense (strain ARSEF 977)</name>
    <dbReference type="NCBI Taxonomy" id="1276136"/>
    <lineage>
        <taxon>Eukaryota</taxon>
        <taxon>Fungi</taxon>
        <taxon>Dikarya</taxon>
        <taxon>Ascomycota</taxon>
        <taxon>Pezizomycotina</taxon>
        <taxon>Sordariomycetes</taxon>
        <taxon>Hypocreomycetidae</taxon>
        <taxon>Hypocreales</taxon>
        <taxon>Clavicipitaceae</taxon>
        <taxon>Metarhizium</taxon>
    </lineage>
</organism>
<feature type="region of interest" description="Disordered" evidence="1">
    <location>
        <begin position="130"/>
        <end position="429"/>
    </location>
</feature>
<feature type="compositionally biased region" description="Basic and acidic residues" evidence="1">
    <location>
        <begin position="223"/>
        <end position="238"/>
    </location>
</feature>
<evidence type="ECO:0000256" key="1">
    <source>
        <dbReference type="SAM" id="MobiDB-lite"/>
    </source>
</evidence>
<feature type="compositionally biased region" description="Basic and acidic residues" evidence="1">
    <location>
        <begin position="285"/>
        <end position="299"/>
    </location>
</feature>
<dbReference type="EMBL" id="AZNH01000003">
    <property type="protein sequence ID" value="KID91827.1"/>
    <property type="molecule type" value="Genomic_DNA"/>
</dbReference>
<feature type="compositionally biased region" description="Polar residues" evidence="1">
    <location>
        <begin position="177"/>
        <end position="186"/>
    </location>
</feature>
<gene>
    <name evidence="2" type="ORF">MGU_01797</name>
</gene>
<proteinExistence type="predicted"/>
<reference evidence="2 3" key="1">
    <citation type="journal article" date="2014" name="Proc. Natl. Acad. Sci. U.S.A.">
        <title>Trajectory and genomic determinants of fungal-pathogen speciation and host adaptation.</title>
        <authorList>
            <person name="Hu X."/>
            <person name="Xiao G."/>
            <person name="Zheng P."/>
            <person name="Shang Y."/>
            <person name="Su Y."/>
            <person name="Zhang X."/>
            <person name="Liu X."/>
            <person name="Zhan S."/>
            <person name="St Leger R.J."/>
            <person name="Wang C."/>
        </authorList>
    </citation>
    <scope>NUCLEOTIDE SEQUENCE [LARGE SCALE GENOMIC DNA]</scope>
    <source>
        <strain evidence="2 3">ARSEF 977</strain>
    </source>
</reference>
<accession>A0A0B4HHR8</accession>
<sequence length="456" mass="49842">MAATVSLDNMTFWVRPTVAVPECASQVKQQEQLLSQPEYSSPHVSEDQPHTLGFTGPTTNEPILIPSDTEGGLDIDDTDGDNGCRGVGWHSDDTLLSADALVPSLTTASPDDVCYIDAFGCESDDLANNISRLGTPTDDRLNQDTTETKPPCALPPRRPVTRSISPPHSLVNEKSETQNPTATNTDGDPKLIGNKSVVASDDIPEGSLTQPPSPKGSEEEDLWEGRGRAPNADKERTQTHQRSNPNFNINADTRPRSNGDNDTQGYQEGLEHGILPGLSSLPPRGDGKANDTPDVDQHMLKRRKAHKSMARVDSCSRQVHRELSHPITASKPKTTSETSSRYDSVVRGDQEYSPPARNSHATEALSESCYTDDDSDHHARKRRKLRRSSTRGKPRQRLHAASPSSRRPPSNDKQDEGDPRTPSATFQEWSLEDATLKRVFIGGQACFKFSSAGIRA</sequence>
<feature type="region of interest" description="Disordered" evidence="1">
    <location>
        <begin position="29"/>
        <end position="61"/>
    </location>
</feature>
<comment type="caution">
    <text evidence="2">The sequence shown here is derived from an EMBL/GenBank/DDBJ whole genome shotgun (WGS) entry which is preliminary data.</text>
</comment>
<evidence type="ECO:0000313" key="3">
    <source>
        <dbReference type="Proteomes" id="UP000031192"/>
    </source>
</evidence>
<name>A0A0B4HHR8_METGA</name>
<keyword evidence="3" id="KW-1185">Reference proteome</keyword>
<evidence type="ECO:0000313" key="2">
    <source>
        <dbReference type="EMBL" id="KID91827.1"/>
    </source>
</evidence>
<feature type="compositionally biased region" description="Basic residues" evidence="1">
    <location>
        <begin position="378"/>
        <end position="398"/>
    </location>
</feature>
<dbReference type="HOGENOM" id="CLU_600037_0_0_1"/>
<dbReference type="AlphaFoldDB" id="A0A0B4HHR8"/>